<name>J0Z7Q2_9HYPH</name>
<dbReference type="Proteomes" id="UP000002646">
    <property type="component" value="Unassembled WGS sequence"/>
</dbReference>
<dbReference type="RefSeq" id="WP_006926086.1">
    <property type="nucleotide sequence ID" value="NZ_JH725102.1"/>
</dbReference>
<reference evidence="1 2" key="1">
    <citation type="submission" date="2012-03" db="EMBL/GenBank/DDBJ databases">
        <title>The Genome Sequence of Bartonella washoensis 085-0475.</title>
        <authorList>
            <consortium name="The Broad Institute Genome Sequencing Platform"/>
            <consortium name="The Broad Institute Genome Sequencing Center for Infectious Disease"/>
            <person name="Feldgarden M."/>
            <person name="Kirby J."/>
            <person name="Kosoy M."/>
            <person name="Birtles R."/>
            <person name="Probert W.S."/>
            <person name="Chiaraviglio L."/>
            <person name="Young S.K."/>
            <person name="Zeng Q."/>
            <person name="Gargeya S."/>
            <person name="Fitzgerald M."/>
            <person name="Haas B."/>
            <person name="Abouelleil A."/>
            <person name="Alvarado L."/>
            <person name="Arachchi H.M."/>
            <person name="Berlin A."/>
            <person name="Chapman S.B."/>
            <person name="Gearin G."/>
            <person name="Goldberg J."/>
            <person name="Griggs A."/>
            <person name="Gujja S."/>
            <person name="Hansen M."/>
            <person name="Heiman D."/>
            <person name="Howarth C."/>
            <person name="Larimer J."/>
            <person name="Lui A."/>
            <person name="MacDonald P.J.P."/>
            <person name="McCowen C."/>
            <person name="Montmayeur A."/>
            <person name="Murphy C."/>
            <person name="Neiman D."/>
            <person name="Pearson M."/>
            <person name="Priest M."/>
            <person name="Roberts A."/>
            <person name="Saif S."/>
            <person name="Shea T."/>
            <person name="Sisk P."/>
            <person name="Stolte C."/>
            <person name="Sykes S."/>
            <person name="Wortman J."/>
            <person name="Nusbaum C."/>
            <person name="Birren B."/>
        </authorList>
    </citation>
    <scope>NUCLEOTIDE SEQUENCE [LARGE SCALE GENOMIC DNA]</scope>
    <source>
        <strain evidence="1 2">085-0475</strain>
    </source>
</reference>
<sequence>MGAVGICAWMREEDGECVGGVGWMVGGRGFIRNLPAFFCLIVKTIKRKTVRKGNKRIVHYAGLLKMPVRGYFKGA</sequence>
<dbReference type="PATRIC" id="fig|1094564.3.peg.1484"/>
<evidence type="ECO:0000313" key="2">
    <source>
        <dbReference type="Proteomes" id="UP000002646"/>
    </source>
</evidence>
<dbReference type="EMBL" id="AILX01000019">
    <property type="protein sequence ID" value="EJF83738.1"/>
    <property type="molecule type" value="Genomic_DNA"/>
</dbReference>
<gene>
    <name evidence="1" type="ORF">MCW_01287</name>
</gene>
<accession>J0Z7Q2</accession>
<dbReference type="HOGENOM" id="CLU_2663641_0_0_5"/>
<proteinExistence type="predicted"/>
<evidence type="ECO:0000313" key="1">
    <source>
        <dbReference type="EMBL" id="EJF83738.1"/>
    </source>
</evidence>
<organism evidence="1 2">
    <name type="scientific">Cardidatus Bartonella washoeensis 085-0475</name>
    <dbReference type="NCBI Taxonomy" id="1094564"/>
    <lineage>
        <taxon>Bacteria</taxon>
        <taxon>Pseudomonadati</taxon>
        <taxon>Pseudomonadota</taxon>
        <taxon>Alphaproteobacteria</taxon>
        <taxon>Hyphomicrobiales</taxon>
        <taxon>Bartonellaceae</taxon>
        <taxon>Bartonella</taxon>
    </lineage>
</organism>
<dbReference type="AlphaFoldDB" id="J0Z7Q2"/>
<comment type="caution">
    <text evidence="1">The sequence shown here is derived from an EMBL/GenBank/DDBJ whole genome shotgun (WGS) entry which is preliminary data.</text>
</comment>
<protein>
    <submittedName>
        <fullName evidence="1">Uncharacterized protein</fullName>
    </submittedName>
</protein>